<dbReference type="SUPFAM" id="SSF55895">
    <property type="entry name" value="Ribonuclease Rh-like"/>
    <property type="match status" value="1"/>
</dbReference>
<evidence type="ECO:0000313" key="1">
    <source>
        <dbReference type="EMBL" id="KAF0688562.1"/>
    </source>
</evidence>
<reference evidence="2 3" key="1">
    <citation type="submission" date="2019-03" db="EMBL/GenBank/DDBJ databases">
        <authorList>
            <person name="Gaulin E."/>
            <person name="Dumas B."/>
        </authorList>
    </citation>
    <scope>NUCLEOTIDE SEQUENCE [LARGE SCALE GENOMIC DNA]</scope>
    <source>
        <strain evidence="2">CBS 568.67</strain>
    </source>
</reference>
<organism evidence="2 3">
    <name type="scientific">Aphanomyces stellatus</name>
    <dbReference type="NCBI Taxonomy" id="120398"/>
    <lineage>
        <taxon>Eukaryota</taxon>
        <taxon>Sar</taxon>
        <taxon>Stramenopiles</taxon>
        <taxon>Oomycota</taxon>
        <taxon>Saprolegniomycetes</taxon>
        <taxon>Saprolegniales</taxon>
        <taxon>Verrucalvaceae</taxon>
        <taxon>Aphanomyces</taxon>
    </lineage>
</organism>
<dbReference type="InterPro" id="IPR033130">
    <property type="entry name" value="RNase_T2_His_AS_2"/>
</dbReference>
<dbReference type="InterPro" id="IPR036430">
    <property type="entry name" value="RNase_T2-like_sf"/>
</dbReference>
<dbReference type="GO" id="GO:0033897">
    <property type="term" value="F:ribonuclease T2 activity"/>
    <property type="evidence" value="ECO:0007669"/>
    <property type="project" value="InterPro"/>
</dbReference>
<proteinExistence type="predicted"/>
<dbReference type="Gene3D" id="3.90.730.10">
    <property type="entry name" value="Ribonuclease T2-like"/>
    <property type="match status" value="1"/>
</dbReference>
<evidence type="ECO:0000313" key="2">
    <source>
        <dbReference type="EMBL" id="VFT96505.1"/>
    </source>
</evidence>
<reference evidence="1" key="2">
    <citation type="submission" date="2019-06" db="EMBL/GenBank/DDBJ databases">
        <title>Genomics analysis of Aphanomyces spp. identifies a new class of oomycete effector associated with host adaptation.</title>
        <authorList>
            <person name="Gaulin E."/>
        </authorList>
    </citation>
    <scope>NUCLEOTIDE SEQUENCE</scope>
    <source>
        <strain evidence="1">CBS 578.67</strain>
    </source>
</reference>
<protein>
    <submittedName>
        <fullName evidence="2">Aste57867_19807 protein</fullName>
    </submittedName>
</protein>
<dbReference type="GO" id="GO:0003723">
    <property type="term" value="F:RNA binding"/>
    <property type="evidence" value="ECO:0007669"/>
    <property type="project" value="InterPro"/>
</dbReference>
<dbReference type="EMBL" id="CAADRA010006738">
    <property type="protein sequence ID" value="VFT96505.1"/>
    <property type="molecule type" value="Genomic_DNA"/>
</dbReference>
<keyword evidence="3" id="KW-1185">Reference proteome</keyword>
<gene>
    <name evidence="2" type="primary">Aste57867_19807</name>
    <name evidence="1" type="ORF">As57867_019742</name>
    <name evidence="2" type="ORF">ASTE57867_19807</name>
</gene>
<dbReference type="AlphaFoldDB" id="A0A485LFB4"/>
<name>A0A485LFB4_9STRA</name>
<accession>A0A485LFB4</accession>
<dbReference type="Proteomes" id="UP000332933">
    <property type="component" value="Unassembled WGS sequence"/>
</dbReference>
<dbReference type="PROSITE" id="PS00531">
    <property type="entry name" value="RNASE_T2_2"/>
    <property type="match status" value="1"/>
</dbReference>
<evidence type="ECO:0000313" key="3">
    <source>
        <dbReference type="Proteomes" id="UP000332933"/>
    </source>
</evidence>
<sequence length="195" mass="21353">MSRRKRQSSLVGRDKATFPLNEFLPPQCNSCILILLLAAAIAGLHLRPGHRDLTAPSSQATKRHSEPMTLAMSVQNDKSLKLHGLWPKTDCAGTPTNNWAGFDAALWSSTGPKSPKELAAHEYAKHGFCNYASPGEYYGEAQALARAAKRPDSLECPIPGAIVRVQGKKVKHKCNGKKLDEIRYCYNHAATWVGC</sequence>
<dbReference type="EMBL" id="VJMH01006715">
    <property type="protein sequence ID" value="KAF0688562.1"/>
    <property type="molecule type" value="Genomic_DNA"/>
</dbReference>